<feature type="region of interest" description="Disordered" evidence="7">
    <location>
        <begin position="231"/>
        <end position="263"/>
    </location>
</feature>
<dbReference type="GO" id="GO:0016780">
    <property type="term" value="F:phosphotransferase activity, for other substituted phosphate groups"/>
    <property type="evidence" value="ECO:0007669"/>
    <property type="project" value="TreeGrafter"/>
</dbReference>
<proteinExistence type="inferred from homology"/>
<feature type="domain" description="Bacterial sugar transferase" evidence="9">
    <location>
        <begin position="363"/>
        <end position="544"/>
    </location>
</feature>
<evidence type="ECO:0000256" key="3">
    <source>
        <dbReference type="ARBA" id="ARBA00022679"/>
    </source>
</evidence>
<name>A0A345XSJ7_9ACTN</name>
<comment type="similarity">
    <text evidence="2">Belongs to the bacterial sugar transferase family.</text>
</comment>
<dbReference type="InterPro" id="IPR003362">
    <property type="entry name" value="Bact_transf"/>
</dbReference>
<gene>
    <name evidence="10" type="ORF">DVA86_20135</name>
</gene>
<dbReference type="EMBL" id="CP031320">
    <property type="protein sequence ID" value="AXK34613.1"/>
    <property type="molecule type" value="Genomic_DNA"/>
</dbReference>
<evidence type="ECO:0000259" key="9">
    <source>
        <dbReference type="Pfam" id="PF02397"/>
    </source>
</evidence>
<dbReference type="AlphaFoldDB" id="A0A345XSJ7"/>
<dbReference type="KEGG" id="sarm:DVA86_20135"/>
<evidence type="ECO:0000256" key="6">
    <source>
        <dbReference type="ARBA" id="ARBA00023136"/>
    </source>
</evidence>
<dbReference type="NCBIfam" id="TIGR03025">
    <property type="entry name" value="EPS_sugtrans"/>
    <property type="match status" value="1"/>
</dbReference>
<feature type="transmembrane region" description="Helical" evidence="8">
    <location>
        <begin position="69"/>
        <end position="88"/>
    </location>
</feature>
<evidence type="ECO:0000256" key="7">
    <source>
        <dbReference type="SAM" id="MobiDB-lite"/>
    </source>
</evidence>
<keyword evidence="3 10" id="KW-0808">Transferase</keyword>
<feature type="transmembrane region" description="Helical" evidence="8">
    <location>
        <begin position="365"/>
        <end position="389"/>
    </location>
</feature>
<sequence length="549" mass="57571">MTMESTGAVGAGRHGPAPDAGPAPGPASTGPGPAAGPATGPGSGSAPAPVVPGPRPAPARSARAPRRRAGTAALVAVDCAAAAVAVTVTCGVQQRALLELAPALPAMLVLHTRCGLYRPALLASALDELPRLLGRGVLTWSVATTVVAAVRTDPSVAWSGLFMLVVLQVTAACAGRGAVHLTQRRKGRRRPRAALVVGAGQAGRRVTSVLYEHPEYGLRPVGLIDAAHTPVQGHGQAQGHAPAQGHGQARANGQDGDRPEHEPAAVPFPLPVLRSPEDIARAVVQNDVRDAVFTRAYWGDPQTAALAELCSELGCTVWLLNGDSASGGAGWRAPDGAPYGHLWGFGCLRLDPAPRRPAARAAKRALDIVAAVLGLVAVAPLLLACALAVRIADGPGVIFRQERTGGGARAFVLLKFRTLLPSDEHESSTRWNVAGDGRMSAVGRFLRRTSLDELPQLWNVLRGDMSLVGPRPERPFFVQKFSQAHAGYAARHRVPTGITGLAQVNGLRGDTSIEDRARFDNHYIETWSLWQDIRILLRTVSTLFRSEGG</sequence>
<reference evidence="10 11" key="1">
    <citation type="submission" date="2018-07" db="EMBL/GenBank/DDBJ databases">
        <title>Draft genome of the type strain Streptomyces armeniacus ATCC 15676.</title>
        <authorList>
            <person name="Labana P."/>
            <person name="Gosse J.T."/>
            <person name="Boddy C.N."/>
        </authorList>
    </citation>
    <scope>NUCLEOTIDE SEQUENCE [LARGE SCALE GENOMIC DNA]</scope>
    <source>
        <strain evidence="10 11">ATCC 15676</strain>
    </source>
</reference>
<organism evidence="10 11">
    <name type="scientific">Streptomyces armeniacus</name>
    <dbReference type="NCBI Taxonomy" id="83291"/>
    <lineage>
        <taxon>Bacteria</taxon>
        <taxon>Bacillati</taxon>
        <taxon>Actinomycetota</taxon>
        <taxon>Actinomycetes</taxon>
        <taxon>Kitasatosporales</taxon>
        <taxon>Streptomycetaceae</taxon>
        <taxon>Streptomyces</taxon>
    </lineage>
</organism>
<evidence type="ECO:0000313" key="10">
    <source>
        <dbReference type="EMBL" id="AXK34613.1"/>
    </source>
</evidence>
<feature type="region of interest" description="Disordered" evidence="7">
    <location>
        <begin position="1"/>
        <end position="65"/>
    </location>
</feature>
<evidence type="ECO:0000256" key="1">
    <source>
        <dbReference type="ARBA" id="ARBA00004141"/>
    </source>
</evidence>
<keyword evidence="6 8" id="KW-0472">Membrane</keyword>
<evidence type="ECO:0000256" key="8">
    <source>
        <dbReference type="SAM" id="Phobius"/>
    </source>
</evidence>
<dbReference type="GO" id="GO:0016020">
    <property type="term" value="C:membrane"/>
    <property type="evidence" value="ECO:0007669"/>
    <property type="project" value="UniProtKB-SubCell"/>
</dbReference>
<comment type="subcellular location">
    <subcellularLocation>
        <location evidence="1">Membrane</location>
        <topology evidence="1">Multi-pass membrane protein</topology>
    </subcellularLocation>
</comment>
<feature type="transmembrane region" description="Helical" evidence="8">
    <location>
        <begin position="156"/>
        <end position="179"/>
    </location>
</feature>
<feature type="compositionally biased region" description="Low complexity" evidence="7">
    <location>
        <begin position="26"/>
        <end position="48"/>
    </location>
</feature>
<evidence type="ECO:0000256" key="2">
    <source>
        <dbReference type="ARBA" id="ARBA00006464"/>
    </source>
</evidence>
<protein>
    <submittedName>
        <fullName evidence="10">Sugar transferase</fullName>
    </submittedName>
</protein>
<keyword evidence="4 8" id="KW-0812">Transmembrane</keyword>
<evidence type="ECO:0000256" key="4">
    <source>
        <dbReference type="ARBA" id="ARBA00022692"/>
    </source>
</evidence>
<dbReference type="Pfam" id="PF02397">
    <property type="entry name" value="Bac_transf"/>
    <property type="match status" value="1"/>
</dbReference>
<keyword evidence="5 8" id="KW-1133">Transmembrane helix</keyword>
<dbReference type="PANTHER" id="PTHR30576:SF0">
    <property type="entry name" value="UNDECAPRENYL-PHOSPHATE N-ACETYLGALACTOSAMINYL 1-PHOSPHATE TRANSFERASE-RELATED"/>
    <property type="match status" value="1"/>
</dbReference>
<evidence type="ECO:0000313" key="11">
    <source>
        <dbReference type="Proteomes" id="UP000254425"/>
    </source>
</evidence>
<dbReference type="Proteomes" id="UP000254425">
    <property type="component" value="Chromosome"/>
</dbReference>
<dbReference type="PANTHER" id="PTHR30576">
    <property type="entry name" value="COLANIC BIOSYNTHESIS UDP-GLUCOSE LIPID CARRIER TRANSFERASE"/>
    <property type="match status" value="1"/>
</dbReference>
<keyword evidence="11" id="KW-1185">Reference proteome</keyword>
<dbReference type="InterPro" id="IPR017475">
    <property type="entry name" value="EPS_sugar_tfrase"/>
</dbReference>
<dbReference type="RefSeq" id="WP_208880151.1">
    <property type="nucleotide sequence ID" value="NZ_CP031320.1"/>
</dbReference>
<accession>A0A345XSJ7</accession>
<evidence type="ECO:0000256" key="5">
    <source>
        <dbReference type="ARBA" id="ARBA00022989"/>
    </source>
</evidence>